<dbReference type="SUPFAM" id="SSF51735">
    <property type="entry name" value="NAD(P)-binding Rossmann-fold domains"/>
    <property type="match status" value="1"/>
</dbReference>
<name>A0A9P6PTZ1_9FUNG</name>
<dbReference type="Pfam" id="PF01370">
    <property type="entry name" value="Epimerase"/>
    <property type="match status" value="1"/>
</dbReference>
<accession>A0A9P6PTZ1</accession>
<evidence type="ECO:0000313" key="6">
    <source>
        <dbReference type="Proteomes" id="UP000807716"/>
    </source>
</evidence>
<dbReference type="InterPro" id="IPR036291">
    <property type="entry name" value="NAD(P)-bd_dom_sf"/>
</dbReference>
<feature type="compositionally biased region" description="Low complexity" evidence="2">
    <location>
        <begin position="381"/>
        <end position="406"/>
    </location>
</feature>
<proteinExistence type="inferred from homology"/>
<evidence type="ECO:0008006" key="7">
    <source>
        <dbReference type="Google" id="ProtNLM"/>
    </source>
</evidence>
<sequence>MTREQGGDKEHFLQDLYERVVDEPSKSIKNILLTGGAGFTGSFLAKKLVINYPEYNVVVLDKLDYCSSLSNLAPLVERKNFRFIKGDITDLSFVRSLIREHEIDTILHLAAQTHVDKSFGESIEFTKNNVLGTHVLLEAAHSYHEPLPTAPAATAASTASPAPPPSCSFVPVVDVQCNGVRVNEESSSTAAVNGVTTNPVGRPRSSSLTGLRSRIKRFIYISTDEVYGEVDQGKPACKEDALIAPSNPYSATKAAAECMVHAYYKSFNIPIIITRSNNIYGPFQYPEKICPKFITSLLRGGNCYIHGSGQHSRKYLYVADVANAIDIVLHKGVIGQVYNIGCGHEITNIDMARLLIRRLTHGKRKRNGFTSEDGRSDRSKPYSGQKPSSSSLPSSSSSSSSHQSQQENGGGGEELHCNGHADGNLVRDSDGEPVSSAIAAACSPSTATSAEAFSDERIVFVEDRAFNDKRYDVDSTKIQELGWAPRTSFEE</sequence>
<feature type="domain" description="NAD(P)-binding" evidence="4">
    <location>
        <begin position="32"/>
        <end position="144"/>
    </location>
</feature>
<evidence type="ECO:0000313" key="5">
    <source>
        <dbReference type="EMBL" id="KAG0251974.1"/>
    </source>
</evidence>
<comment type="similarity">
    <text evidence="1">Belongs to the NAD(P)-dependent epimerase/dehydratase family.</text>
</comment>
<dbReference type="InterPro" id="IPR001509">
    <property type="entry name" value="Epimerase_deHydtase"/>
</dbReference>
<comment type="caution">
    <text evidence="5">The sequence shown here is derived from an EMBL/GenBank/DDBJ whole genome shotgun (WGS) entry which is preliminary data.</text>
</comment>
<dbReference type="EMBL" id="JAAAJB010000700">
    <property type="protein sequence ID" value="KAG0251974.1"/>
    <property type="molecule type" value="Genomic_DNA"/>
</dbReference>
<dbReference type="InterPro" id="IPR016040">
    <property type="entry name" value="NAD(P)-bd_dom"/>
</dbReference>
<dbReference type="Pfam" id="PF16363">
    <property type="entry name" value="GDP_Man_Dehyd"/>
    <property type="match status" value="1"/>
</dbReference>
<evidence type="ECO:0000256" key="2">
    <source>
        <dbReference type="SAM" id="MobiDB-lite"/>
    </source>
</evidence>
<feature type="compositionally biased region" description="Basic and acidic residues" evidence="2">
    <location>
        <begin position="413"/>
        <end position="430"/>
    </location>
</feature>
<dbReference type="PANTHER" id="PTHR43000">
    <property type="entry name" value="DTDP-D-GLUCOSE 4,6-DEHYDRATASE-RELATED"/>
    <property type="match status" value="1"/>
</dbReference>
<feature type="non-terminal residue" evidence="5">
    <location>
        <position position="1"/>
    </location>
</feature>
<feature type="region of interest" description="Disordered" evidence="2">
    <location>
        <begin position="365"/>
        <end position="432"/>
    </location>
</feature>
<gene>
    <name evidence="5" type="ORF">DFQ27_008403</name>
</gene>
<dbReference type="Proteomes" id="UP000807716">
    <property type="component" value="Unassembled WGS sequence"/>
</dbReference>
<feature type="domain" description="NAD-dependent epimerase/dehydratase" evidence="3">
    <location>
        <begin position="212"/>
        <end position="341"/>
    </location>
</feature>
<dbReference type="Gene3D" id="3.40.50.720">
    <property type="entry name" value="NAD(P)-binding Rossmann-like Domain"/>
    <property type="match status" value="3"/>
</dbReference>
<keyword evidence="6" id="KW-1185">Reference proteome</keyword>
<dbReference type="AlphaFoldDB" id="A0A9P6PTZ1"/>
<reference evidence="5" key="1">
    <citation type="journal article" date="2020" name="Fungal Divers.">
        <title>Resolving the Mortierellaceae phylogeny through synthesis of multi-gene phylogenetics and phylogenomics.</title>
        <authorList>
            <person name="Vandepol N."/>
            <person name="Liber J."/>
            <person name="Desiro A."/>
            <person name="Na H."/>
            <person name="Kennedy M."/>
            <person name="Barry K."/>
            <person name="Grigoriev I.V."/>
            <person name="Miller A.N."/>
            <person name="O'Donnell K."/>
            <person name="Stajich J.E."/>
            <person name="Bonito G."/>
        </authorList>
    </citation>
    <scope>NUCLEOTIDE SEQUENCE</scope>
    <source>
        <strain evidence="5">BC1065</strain>
    </source>
</reference>
<organism evidence="5 6">
    <name type="scientific">Actinomortierella ambigua</name>
    <dbReference type="NCBI Taxonomy" id="1343610"/>
    <lineage>
        <taxon>Eukaryota</taxon>
        <taxon>Fungi</taxon>
        <taxon>Fungi incertae sedis</taxon>
        <taxon>Mucoromycota</taxon>
        <taxon>Mortierellomycotina</taxon>
        <taxon>Mortierellomycetes</taxon>
        <taxon>Mortierellales</taxon>
        <taxon>Mortierellaceae</taxon>
        <taxon>Actinomortierella</taxon>
    </lineage>
</organism>
<evidence type="ECO:0000256" key="1">
    <source>
        <dbReference type="ARBA" id="ARBA00007637"/>
    </source>
</evidence>
<dbReference type="Gene3D" id="3.90.25.10">
    <property type="entry name" value="UDP-galactose 4-epimerase, domain 1"/>
    <property type="match status" value="2"/>
</dbReference>
<protein>
    <recommendedName>
        <fullName evidence="7">NAD(P)-binding domain-containing protein</fullName>
    </recommendedName>
</protein>
<evidence type="ECO:0000259" key="3">
    <source>
        <dbReference type="Pfam" id="PF01370"/>
    </source>
</evidence>
<dbReference type="OrthoDB" id="331544at2759"/>
<evidence type="ECO:0000259" key="4">
    <source>
        <dbReference type="Pfam" id="PF16363"/>
    </source>
</evidence>